<dbReference type="InterPro" id="IPR016088">
    <property type="entry name" value="Chalcone_isomerase_3-sand"/>
</dbReference>
<dbReference type="Pfam" id="PF16035">
    <property type="entry name" value="Chalcone_2"/>
    <property type="match status" value="1"/>
</dbReference>
<evidence type="ECO:0000313" key="3">
    <source>
        <dbReference type="Proteomes" id="UP001590950"/>
    </source>
</evidence>
<dbReference type="Proteomes" id="UP001590950">
    <property type="component" value="Unassembled WGS sequence"/>
</dbReference>
<name>A0ABR4ADM3_9LECA</name>
<dbReference type="InterPro" id="IPR036298">
    <property type="entry name" value="Chalcone_isomerase_sf"/>
</dbReference>
<proteinExistence type="predicted"/>
<dbReference type="EMBL" id="JBEFKJ010000012">
    <property type="protein sequence ID" value="KAL2043173.1"/>
    <property type="molecule type" value="Genomic_DNA"/>
</dbReference>
<dbReference type="Gene3D" id="3.50.70.10">
    <property type="match status" value="1"/>
</dbReference>
<dbReference type="SUPFAM" id="SSF54626">
    <property type="entry name" value="Chalcone isomerase"/>
    <property type="match status" value="1"/>
</dbReference>
<comment type="caution">
    <text evidence="2">The sequence shown here is derived from an EMBL/GenBank/DDBJ whole genome shotgun (WGS) entry which is preliminary data.</text>
</comment>
<dbReference type="PANTHER" id="PTHR47284">
    <property type="entry name" value="FATTY-ACID-BINDING PROTEIN 2"/>
    <property type="match status" value="1"/>
</dbReference>
<evidence type="ECO:0000313" key="2">
    <source>
        <dbReference type="EMBL" id="KAL2043173.1"/>
    </source>
</evidence>
<feature type="domain" description="Chalcone isomerase" evidence="1">
    <location>
        <begin position="157"/>
        <end position="371"/>
    </location>
</feature>
<gene>
    <name evidence="2" type="ORF">N7G274_004233</name>
</gene>
<dbReference type="PANTHER" id="PTHR47284:SF3">
    <property type="entry name" value="FATTY-ACID-BINDING PROTEIN 2"/>
    <property type="match status" value="1"/>
</dbReference>
<keyword evidence="3" id="KW-1185">Reference proteome</keyword>
<sequence length="390" mass="41946">MSYQVSHFALRISRCVRPKSNACLHTCRRKSLISPKYSQRPCAHSTFTSTTPARNKRNHKVAILCVLTAGAATLAVTRQKPKHLDAPPSNRSNALTSAAKVDVTGKDHGDDVNKVATGTSTIPYFPRTIWLPVSGNAKDEGISAALPAGVGAAREEEEYQLLGLGVRKVSLFRIQVYVVGLYVAKGDLGKLQEELVKASVGSGASTLVQGEKEQLRKTLLDGDGSTKVWDEVLKEGGVKSAVRIVPTRNTNFAHLRDGWLRGIDSRGKGKEFEDEDFKQAVGDFKGMLGGRGSVGKGKVLLLGRGTDGTLRAWVEGDKPSAAQAQPQTLSVTGAKMSLLGGVRDERISRLVWMGYLAGETIASEDARQSIVDGVMELVERPIGTVETQVI</sequence>
<dbReference type="InterPro" id="IPR016087">
    <property type="entry name" value="Chalcone_isomerase"/>
</dbReference>
<protein>
    <recommendedName>
        <fullName evidence="1">Chalcone isomerase domain-containing protein</fullName>
    </recommendedName>
</protein>
<organism evidence="2 3">
    <name type="scientific">Stereocaulon virgatum</name>
    <dbReference type="NCBI Taxonomy" id="373712"/>
    <lineage>
        <taxon>Eukaryota</taxon>
        <taxon>Fungi</taxon>
        <taxon>Dikarya</taxon>
        <taxon>Ascomycota</taxon>
        <taxon>Pezizomycotina</taxon>
        <taxon>Lecanoromycetes</taxon>
        <taxon>OSLEUM clade</taxon>
        <taxon>Lecanoromycetidae</taxon>
        <taxon>Lecanorales</taxon>
        <taxon>Lecanorineae</taxon>
        <taxon>Stereocaulaceae</taxon>
        <taxon>Stereocaulon</taxon>
    </lineage>
</organism>
<reference evidence="2 3" key="1">
    <citation type="submission" date="2024-09" db="EMBL/GenBank/DDBJ databases">
        <title>Rethinking Asexuality: The Enigmatic Case of Functional Sexual Genes in Lepraria (Stereocaulaceae).</title>
        <authorList>
            <person name="Doellman M."/>
            <person name="Sun Y."/>
            <person name="Barcenas-Pena A."/>
            <person name="Lumbsch H.T."/>
            <person name="Grewe F."/>
        </authorList>
    </citation>
    <scope>NUCLEOTIDE SEQUENCE [LARGE SCALE GENOMIC DNA]</scope>
    <source>
        <strain evidence="2 3">Mercado 3170</strain>
    </source>
</reference>
<accession>A0ABR4ADM3</accession>
<evidence type="ECO:0000259" key="1">
    <source>
        <dbReference type="Pfam" id="PF16035"/>
    </source>
</evidence>